<reference evidence="2" key="1">
    <citation type="submission" date="2018-05" db="EMBL/GenBank/DDBJ databases">
        <authorList>
            <person name="Li Y."/>
        </authorList>
    </citation>
    <scope>NUCLEOTIDE SEQUENCE [LARGE SCALE GENOMIC DNA]</scope>
    <source>
        <strain evidence="2">3d-2-2</strain>
    </source>
</reference>
<dbReference type="EMBL" id="QETA01000003">
    <property type="protein sequence ID" value="PWF23342.1"/>
    <property type="molecule type" value="Genomic_DNA"/>
</dbReference>
<dbReference type="AlphaFoldDB" id="A0A2V1JXY1"/>
<protein>
    <submittedName>
        <fullName evidence="1">Transcriptional regulator</fullName>
    </submittedName>
</protein>
<dbReference type="Proteomes" id="UP000245212">
    <property type="component" value="Unassembled WGS sequence"/>
</dbReference>
<sequence length="82" mass="9022">MTTPRQDNAAGGFQPAFYRMKDVIRITALSRPTLYRRIAAGRFPPPVKLGGRASGWTANALQAWIDNPSGYVAETMEDEPTP</sequence>
<accession>A0A2V1JXY1</accession>
<organism evidence="1 2">
    <name type="scientific">Corticimicrobacter populi</name>
    <dbReference type="NCBI Taxonomy" id="2175229"/>
    <lineage>
        <taxon>Bacteria</taxon>
        <taxon>Pseudomonadati</taxon>
        <taxon>Pseudomonadota</taxon>
        <taxon>Betaproteobacteria</taxon>
        <taxon>Burkholderiales</taxon>
        <taxon>Alcaligenaceae</taxon>
        <taxon>Corticimicrobacter</taxon>
    </lineage>
</organism>
<gene>
    <name evidence="1" type="ORF">DD235_09500</name>
</gene>
<evidence type="ECO:0000313" key="1">
    <source>
        <dbReference type="EMBL" id="PWF23342.1"/>
    </source>
</evidence>
<dbReference type="RefSeq" id="WP_109061960.1">
    <property type="nucleotide sequence ID" value="NZ_QETA01000003.1"/>
</dbReference>
<dbReference type="InterPro" id="IPR010260">
    <property type="entry name" value="AlpA"/>
</dbReference>
<proteinExistence type="predicted"/>
<comment type="caution">
    <text evidence="1">The sequence shown here is derived from an EMBL/GenBank/DDBJ whole genome shotgun (WGS) entry which is preliminary data.</text>
</comment>
<dbReference type="Pfam" id="PF05930">
    <property type="entry name" value="Phage_AlpA"/>
    <property type="match status" value="1"/>
</dbReference>
<dbReference type="Gene3D" id="1.10.238.160">
    <property type="match status" value="1"/>
</dbReference>
<keyword evidence="2" id="KW-1185">Reference proteome</keyword>
<name>A0A2V1JXY1_9BURK</name>
<evidence type="ECO:0000313" key="2">
    <source>
        <dbReference type="Proteomes" id="UP000245212"/>
    </source>
</evidence>